<dbReference type="InterPro" id="IPR051609">
    <property type="entry name" value="NmrA/Isoflavone_reductase-like"/>
</dbReference>
<dbReference type="GO" id="GO:0016491">
    <property type="term" value="F:oxidoreductase activity"/>
    <property type="evidence" value="ECO:0007669"/>
    <property type="project" value="UniProtKB-KW"/>
</dbReference>
<comment type="caution">
    <text evidence="5">The sequence shown here is derived from an EMBL/GenBank/DDBJ whole genome shotgun (WGS) entry which is preliminary data.</text>
</comment>
<dbReference type="InterPro" id="IPR036291">
    <property type="entry name" value="NAD(P)-bd_dom_sf"/>
</dbReference>
<protein>
    <recommendedName>
        <fullName evidence="4">NmrA-like domain-containing protein</fullName>
    </recommendedName>
</protein>
<dbReference type="EMBL" id="JAGPYM010000035">
    <property type="protein sequence ID" value="KAH6876413.1"/>
    <property type="molecule type" value="Genomic_DNA"/>
</dbReference>
<proteinExistence type="inferred from homology"/>
<dbReference type="SUPFAM" id="SSF51735">
    <property type="entry name" value="NAD(P)-binding Rossmann-fold domains"/>
    <property type="match status" value="1"/>
</dbReference>
<keyword evidence="2" id="KW-0521">NADP</keyword>
<dbReference type="PANTHER" id="PTHR47706">
    <property type="entry name" value="NMRA-LIKE FAMILY PROTEIN"/>
    <property type="match status" value="1"/>
</dbReference>
<dbReference type="InterPro" id="IPR008030">
    <property type="entry name" value="NmrA-like"/>
</dbReference>
<dbReference type="Pfam" id="PF05368">
    <property type="entry name" value="NmrA"/>
    <property type="match status" value="1"/>
</dbReference>
<evidence type="ECO:0000256" key="2">
    <source>
        <dbReference type="ARBA" id="ARBA00022857"/>
    </source>
</evidence>
<dbReference type="Proteomes" id="UP000777438">
    <property type="component" value="Unassembled WGS sequence"/>
</dbReference>
<evidence type="ECO:0000313" key="5">
    <source>
        <dbReference type="EMBL" id="KAH6876413.1"/>
    </source>
</evidence>
<sequence length="313" mass="34957">MGKVAVAGGSSNVGREVIDRILLRGNHEVVIFSRKDSDHEPIDNVAWLTVDYDNPDSLAQALRGVDTVLSFIAAFDPETFARVQKNLIDACVANGVKRFAPSEWACRDEGSPAHYDSKAVVRRYLEKINTPTKTLEYCLFQPGFFTNYFANGRPTTKHFHMQDMFADFANRRALQVEDGNFPVTLTTVEDLAEVTAQALDYDGEWPPIGGIQGSQTTVAGLISLGEKLRGKFKVDMVSYEASKAGTFELPWYPLLTHKAVPLEMRHAASQRITLGYMTSLADGAWYVSDEWNQLLPDCKFTSAEEYLQKVWAD</sequence>
<name>A0A9P8VVJ3_9HYPO</name>
<keyword evidence="6" id="KW-1185">Reference proteome</keyword>
<feature type="domain" description="NmrA-like" evidence="4">
    <location>
        <begin position="3"/>
        <end position="218"/>
    </location>
</feature>
<keyword evidence="3" id="KW-0560">Oxidoreductase</keyword>
<dbReference type="PANTHER" id="PTHR47706:SF4">
    <property type="entry name" value="NMRA-LIKE DOMAIN-CONTAINING PROTEIN"/>
    <property type="match status" value="1"/>
</dbReference>
<comment type="similarity">
    <text evidence="1">Belongs to the NmrA-type oxidoreductase family. Isoflavone reductase subfamily.</text>
</comment>
<organism evidence="5 6">
    <name type="scientific">Thelonectria olida</name>
    <dbReference type="NCBI Taxonomy" id="1576542"/>
    <lineage>
        <taxon>Eukaryota</taxon>
        <taxon>Fungi</taxon>
        <taxon>Dikarya</taxon>
        <taxon>Ascomycota</taxon>
        <taxon>Pezizomycotina</taxon>
        <taxon>Sordariomycetes</taxon>
        <taxon>Hypocreomycetidae</taxon>
        <taxon>Hypocreales</taxon>
        <taxon>Nectriaceae</taxon>
        <taxon>Thelonectria</taxon>
    </lineage>
</organism>
<evidence type="ECO:0000259" key="4">
    <source>
        <dbReference type="Pfam" id="PF05368"/>
    </source>
</evidence>
<gene>
    <name evidence="5" type="ORF">B0T10DRAFT_540968</name>
</gene>
<dbReference type="Gene3D" id="3.40.50.720">
    <property type="entry name" value="NAD(P)-binding Rossmann-like Domain"/>
    <property type="match status" value="1"/>
</dbReference>
<reference evidence="5 6" key="1">
    <citation type="journal article" date="2021" name="Nat. Commun.">
        <title>Genetic determinants of endophytism in the Arabidopsis root mycobiome.</title>
        <authorList>
            <person name="Mesny F."/>
            <person name="Miyauchi S."/>
            <person name="Thiergart T."/>
            <person name="Pickel B."/>
            <person name="Atanasova L."/>
            <person name="Karlsson M."/>
            <person name="Huettel B."/>
            <person name="Barry K.W."/>
            <person name="Haridas S."/>
            <person name="Chen C."/>
            <person name="Bauer D."/>
            <person name="Andreopoulos W."/>
            <person name="Pangilinan J."/>
            <person name="LaButti K."/>
            <person name="Riley R."/>
            <person name="Lipzen A."/>
            <person name="Clum A."/>
            <person name="Drula E."/>
            <person name="Henrissat B."/>
            <person name="Kohler A."/>
            <person name="Grigoriev I.V."/>
            <person name="Martin F.M."/>
            <person name="Hacquard S."/>
        </authorList>
    </citation>
    <scope>NUCLEOTIDE SEQUENCE [LARGE SCALE GENOMIC DNA]</scope>
    <source>
        <strain evidence="5 6">MPI-CAGE-CH-0241</strain>
    </source>
</reference>
<evidence type="ECO:0000313" key="6">
    <source>
        <dbReference type="Proteomes" id="UP000777438"/>
    </source>
</evidence>
<dbReference type="AlphaFoldDB" id="A0A9P8VVJ3"/>
<accession>A0A9P8VVJ3</accession>
<evidence type="ECO:0000256" key="1">
    <source>
        <dbReference type="ARBA" id="ARBA00005725"/>
    </source>
</evidence>
<evidence type="ECO:0000256" key="3">
    <source>
        <dbReference type="ARBA" id="ARBA00023002"/>
    </source>
</evidence>
<dbReference type="OrthoDB" id="10000533at2759"/>